<reference evidence="2 3" key="1">
    <citation type="journal article" date="2012" name="PLoS Pathog.">
        <title>Diverse lifestyles and strategies of plant pathogenesis encoded in the genomes of eighteen Dothideomycetes fungi.</title>
        <authorList>
            <person name="Ohm R.A."/>
            <person name="Feau N."/>
            <person name="Henrissat B."/>
            <person name="Schoch C.L."/>
            <person name="Horwitz B.A."/>
            <person name="Barry K.W."/>
            <person name="Condon B.J."/>
            <person name="Copeland A.C."/>
            <person name="Dhillon B."/>
            <person name="Glaser F."/>
            <person name="Hesse C.N."/>
            <person name="Kosti I."/>
            <person name="LaButti K."/>
            <person name="Lindquist E.A."/>
            <person name="Lucas S."/>
            <person name="Salamov A.A."/>
            <person name="Bradshaw R.E."/>
            <person name="Ciuffetti L."/>
            <person name="Hamelin R.C."/>
            <person name="Kema G.H.J."/>
            <person name="Lawrence C."/>
            <person name="Scott J.A."/>
            <person name="Spatafora J.W."/>
            <person name="Turgeon B.G."/>
            <person name="de Wit P.J.G.M."/>
            <person name="Zhong S."/>
            <person name="Goodwin S.B."/>
            <person name="Grigoriev I.V."/>
        </authorList>
    </citation>
    <scope>NUCLEOTIDE SEQUENCE [LARGE SCALE GENOMIC DNA]</scope>
    <source>
        <strain evidence="2 3">UAMH 10762</strain>
    </source>
</reference>
<dbReference type="Proteomes" id="UP000011761">
    <property type="component" value="Unassembled WGS sequence"/>
</dbReference>
<protein>
    <recommendedName>
        <fullName evidence="1">AB hydrolase-1 domain-containing protein</fullName>
    </recommendedName>
</protein>
<name>M2NGR1_BAUPA</name>
<dbReference type="EMBL" id="KB445553">
    <property type="protein sequence ID" value="EMC98195.1"/>
    <property type="molecule type" value="Genomic_DNA"/>
</dbReference>
<dbReference type="OMA" id="HTDETID"/>
<keyword evidence="3" id="KW-1185">Reference proteome</keyword>
<sequence>ICVSGTLRVAASATNLKLNLDIPHNQSGVTRTFLDLLAAGSTFVEGLVVGTQNVSGTWNIGAELCYPLNLTSHPAVAVKGVQILTHGAAFDRRYWDFAPGYSYVDSAVEHNWATLAYDRIGWGASDTPDPLNIVQFPLIIEICHALTSLLRAGKVGGMAFETVVGVGHSFGSFTTQAVTVNYPDDFDAVILTGYGTLVNGQLRGQTAFAASLNLAIANENQPYRFYDLPNGYLVPNTMVSNEFGFFYPPNYDPALLAQLEAEKYGLTWGEIFSSATAGGVTQDFEGPLAVVNGDHDLPECAGNCSYPTDQGELVKAALYPGVQEAKFRSLLVPESGHGINLHYGASAAYEWIMDFLQE</sequence>
<accession>M2NGR1</accession>
<dbReference type="InterPro" id="IPR029058">
    <property type="entry name" value="AB_hydrolase_fold"/>
</dbReference>
<evidence type="ECO:0000259" key="1">
    <source>
        <dbReference type="Pfam" id="PF12697"/>
    </source>
</evidence>
<dbReference type="Gene3D" id="3.40.50.1820">
    <property type="entry name" value="alpha/beta hydrolase"/>
    <property type="match status" value="1"/>
</dbReference>
<dbReference type="InterPro" id="IPR000073">
    <property type="entry name" value="AB_hydrolase_1"/>
</dbReference>
<dbReference type="GeneID" id="19114974"/>
<feature type="non-terminal residue" evidence="2">
    <location>
        <position position="1"/>
    </location>
</feature>
<dbReference type="SUPFAM" id="SSF53474">
    <property type="entry name" value="alpha/beta-Hydrolases"/>
    <property type="match status" value="1"/>
</dbReference>
<dbReference type="KEGG" id="bcom:BAUCODRAFT_50440"/>
<evidence type="ECO:0000313" key="2">
    <source>
        <dbReference type="EMBL" id="EMC98195.1"/>
    </source>
</evidence>
<gene>
    <name evidence="2" type="ORF">BAUCODRAFT_50440</name>
</gene>
<dbReference type="Pfam" id="PF12697">
    <property type="entry name" value="Abhydrolase_6"/>
    <property type="match status" value="1"/>
</dbReference>
<evidence type="ECO:0000313" key="3">
    <source>
        <dbReference type="Proteomes" id="UP000011761"/>
    </source>
</evidence>
<dbReference type="OrthoDB" id="190201at2759"/>
<dbReference type="AlphaFoldDB" id="M2NGR1"/>
<feature type="domain" description="AB hydrolase-1" evidence="1">
    <location>
        <begin position="83"/>
        <end position="342"/>
    </location>
</feature>
<dbReference type="RefSeq" id="XP_007674542.1">
    <property type="nucleotide sequence ID" value="XM_007676352.1"/>
</dbReference>
<proteinExistence type="predicted"/>
<dbReference type="eggNOG" id="ENOG502RXAR">
    <property type="taxonomic scope" value="Eukaryota"/>
</dbReference>
<organism evidence="2 3">
    <name type="scientific">Baudoinia panamericana (strain UAMH 10762)</name>
    <name type="common">Angels' share fungus</name>
    <name type="synonym">Baudoinia compniacensis (strain UAMH 10762)</name>
    <dbReference type="NCBI Taxonomy" id="717646"/>
    <lineage>
        <taxon>Eukaryota</taxon>
        <taxon>Fungi</taxon>
        <taxon>Dikarya</taxon>
        <taxon>Ascomycota</taxon>
        <taxon>Pezizomycotina</taxon>
        <taxon>Dothideomycetes</taxon>
        <taxon>Dothideomycetidae</taxon>
        <taxon>Mycosphaerellales</taxon>
        <taxon>Teratosphaeriaceae</taxon>
        <taxon>Baudoinia</taxon>
    </lineage>
</organism>
<dbReference type="HOGENOM" id="CLU_034763_2_0_1"/>
<feature type="non-terminal residue" evidence="2">
    <location>
        <position position="358"/>
    </location>
</feature>